<feature type="compositionally biased region" description="Basic and acidic residues" evidence="2">
    <location>
        <begin position="104"/>
        <end position="119"/>
    </location>
</feature>
<dbReference type="Pfam" id="PF00378">
    <property type="entry name" value="ECH_1"/>
    <property type="match status" value="2"/>
</dbReference>
<evidence type="ECO:0000256" key="2">
    <source>
        <dbReference type="SAM" id="MobiDB-lite"/>
    </source>
</evidence>
<dbReference type="PANTHER" id="PTHR43684:SF4">
    <property type="entry name" value="ENOYL-COA HYDRATASE_ISOMERASE FAMILY PROTEIN (AFU_ORTHOLOGUE AFUA_1G01890)"/>
    <property type="match status" value="1"/>
</dbReference>
<dbReference type="InterPro" id="IPR051053">
    <property type="entry name" value="ECH/Chromodomain_protein"/>
</dbReference>
<feature type="region of interest" description="Disordered" evidence="2">
    <location>
        <begin position="72"/>
        <end position="120"/>
    </location>
</feature>
<gene>
    <name evidence="3" type="ORF">GCM10009733_108480</name>
</gene>
<reference evidence="3 4" key="1">
    <citation type="journal article" date="2019" name="Int. J. Syst. Evol. Microbiol.">
        <title>The Global Catalogue of Microorganisms (GCM) 10K type strain sequencing project: providing services to taxonomists for standard genome sequencing and annotation.</title>
        <authorList>
            <consortium name="The Broad Institute Genomics Platform"/>
            <consortium name="The Broad Institute Genome Sequencing Center for Infectious Disease"/>
            <person name="Wu L."/>
            <person name="Ma J."/>
        </authorList>
    </citation>
    <scope>NUCLEOTIDE SEQUENCE [LARGE SCALE GENOMIC DNA]</scope>
    <source>
        <strain evidence="3 4">JCM 13929</strain>
    </source>
</reference>
<evidence type="ECO:0000313" key="3">
    <source>
        <dbReference type="EMBL" id="GAA1695134.1"/>
    </source>
</evidence>
<sequence length="318" mass="33491">MAFSEIAYQVTDQVATVTLKRPERLNAFTFTMRGELIEAFDLADADDDVRAVVVTGAGRAFCAGADLGGGGGTFARRDRTRDRTSKGEAASGESAGGDSAGGETVDRETVDRETVDGVPRDGGGTVALRIARSLKPVIGAINGPAVGVGVTMTLPMDVRLASETARFGFVFARRGIVTEAASSWFLPRIVGIAQAMEWAATGRVFPASEALEGRLVSRVYPADELLPAAYALAREIAENTSAVSVAAVRRLMWSGLSAASPWEAHAADSRLMAELGGAPDAAEGVTAFLEKRQADFPMKVSKDLPPGIPSWPDDPYRV</sequence>
<name>A0ABN2HXA6_9ACTN</name>
<accession>A0ABN2HXA6</accession>
<proteinExistence type="inferred from homology"/>
<dbReference type="InterPro" id="IPR001753">
    <property type="entry name" value="Enoyl-CoA_hydra/iso"/>
</dbReference>
<evidence type="ECO:0000256" key="1">
    <source>
        <dbReference type="ARBA" id="ARBA00005254"/>
    </source>
</evidence>
<dbReference type="EMBL" id="BAAAMU010000208">
    <property type="protein sequence ID" value="GAA1695134.1"/>
    <property type="molecule type" value="Genomic_DNA"/>
</dbReference>
<dbReference type="RefSeq" id="WP_346115176.1">
    <property type="nucleotide sequence ID" value="NZ_BAAAMU010000208.1"/>
</dbReference>
<dbReference type="InterPro" id="IPR029045">
    <property type="entry name" value="ClpP/crotonase-like_dom_sf"/>
</dbReference>
<dbReference type="PANTHER" id="PTHR43684">
    <property type="match status" value="1"/>
</dbReference>
<organism evidence="3 4">
    <name type="scientific">Nonomuraea maheshkhaliensis</name>
    <dbReference type="NCBI Taxonomy" id="419590"/>
    <lineage>
        <taxon>Bacteria</taxon>
        <taxon>Bacillati</taxon>
        <taxon>Actinomycetota</taxon>
        <taxon>Actinomycetes</taxon>
        <taxon>Streptosporangiales</taxon>
        <taxon>Streptosporangiaceae</taxon>
        <taxon>Nonomuraea</taxon>
    </lineage>
</organism>
<protein>
    <submittedName>
        <fullName evidence="3">Crotonase/enoyl-CoA hydratase family protein</fullName>
    </submittedName>
</protein>
<dbReference type="Proteomes" id="UP001500064">
    <property type="component" value="Unassembled WGS sequence"/>
</dbReference>
<dbReference type="Gene3D" id="1.10.12.10">
    <property type="entry name" value="Lyase 2-enoyl-coa Hydratase, Chain A, domain 2"/>
    <property type="match status" value="1"/>
</dbReference>
<keyword evidence="4" id="KW-1185">Reference proteome</keyword>
<dbReference type="NCBIfam" id="NF006109">
    <property type="entry name" value="PRK08260.1"/>
    <property type="match status" value="1"/>
</dbReference>
<dbReference type="CDD" id="cd06558">
    <property type="entry name" value="crotonase-like"/>
    <property type="match status" value="1"/>
</dbReference>
<dbReference type="Gene3D" id="3.90.226.10">
    <property type="entry name" value="2-enoyl-CoA Hydratase, Chain A, domain 1"/>
    <property type="match status" value="1"/>
</dbReference>
<dbReference type="InterPro" id="IPR014748">
    <property type="entry name" value="Enoyl-CoA_hydra_C"/>
</dbReference>
<comment type="similarity">
    <text evidence="1">Belongs to the enoyl-CoA hydratase/isomerase family.</text>
</comment>
<feature type="compositionally biased region" description="Basic and acidic residues" evidence="2">
    <location>
        <begin position="75"/>
        <end position="86"/>
    </location>
</feature>
<dbReference type="SUPFAM" id="SSF52096">
    <property type="entry name" value="ClpP/crotonase"/>
    <property type="match status" value="1"/>
</dbReference>
<comment type="caution">
    <text evidence="3">The sequence shown here is derived from an EMBL/GenBank/DDBJ whole genome shotgun (WGS) entry which is preliminary data.</text>
</comment>
<evidence type="ECO:0000313" key="4">
    <source>
        <dbReference type="Proteomes" id="UP001500064"/>
    </source>
</evidence>